<dbReference type="Proteomes" id="UP000423525">
    <property type="component" value="Chromosome"/>
</dbReference>
<evidence type="ECO:0000313" key="2">
    <source>
        <dbReference type="EMBL" id="VZH85914.1"/>
    </source>
</evidence>
<sequence>MMLDSLISSGLPDLFLILAVPSVVVGALALTDSDARNAMD</sequence>
<dbReference type="KEGG" id="crf:FRC0190_01846"/>
<feature type="transmembrane region" description="Helical" evidence="1">
    <location>
        <begin position="6"/>
        <end position="30"/>
    </location>
</feature>
<reference evidence="2 3" key="1">
    <citation type="submission" date="2019-11" db="EMBL/GenBank/DDBJ databases">
        <authorList>
            <person name="Brisse S."/>
        </authorList>
    </citation>
    <scope>NUCLEOTIDE SEQUENCE [LARGE SCALE GENOMIC DNA]</scope>
    <source>
        <strain evidence="2">FRC0190</strain>
    </source>
</reference>
<evidence type="ECO:0000256" key="1">
    <source>
        <dbReference type="SAM" id="Phobius"/>
    </source>
</evidence>
<keyword evidence="1" id="KW-0812">Transmembrane</keyword>
<name>A0A6I8MDR1_9CORY</name>
<dbReference type="RefSeq" id="WP_269472948.1">
    <property type="nucleotide sequence ID" value="NZ_CP168248.1"/>
</dbReference>
<keyword evidence="1" id="KW-0472">Membrane</keyword>
<gene>
    <name evidence="2" type="ORF">FRC0190_01846</name>
</gene>
<accession>A0A6I8MDR1</accession>
<proteinExistence type="predicted"/>
<dbReference type="AlphaFoldDB" id="A0A6I8MDR1"/>
<protein>
    <submittedName>
        <fullName evidence="2">Uncharacterized protein</fullName>
    </submittedName>
</protein>
<dbReference type="EMBL" id="LR738855">
    <property type="protein sequence ID" value="VZH85914.1"/>
    <property type="molecule type" value="Genomic_DNA"/>
</dbReference>
<keyword evidence="1" id="KW-1133">Transmembrane helix</keyword>
<organism evidence="2 3">
    <name type="scientific">Corynebacterium rouxii</name>
    <dbReference type="NCBI Taxonomy" id="2719119"/>
    <lineage>
        <taxon>Bacteria</taxon>
        <taxon>Bacillati</taxon>
        <taxon>Actinomycetota</taxon>
        <taxon>Actinomycetes</taxon>
        <taxon>Mycobacteriales</taxon>
        <taxon>Corynebacteriaceae</taxon>
        <taxon>Corynebacterium</taxon>
    </lineage>
</organism>
<evidence type="ECO:0000313" key="3">
    <source>
        <dbReference type="Proteomes" id="UP000423525"/>
    </source>
</evidence>